<keyword evidence="4" id="KW-1185">Reference proteome</keyword>
<sequence>MRPDEMTKSGIALNKIASKRALGVFMIGAGVAVAAAATPAAAQMRPWGGRTGSDAWRDGPGAWGDPLALSNPRSTVRDLPDSREGQVTAEHFSAKDAAGRLGEGGITITSKPDSTPDARDRLTYEAAMIDRLVMAGYDSQLPPDEIGQVAEIRIIRTVAEPAERKRNPVSGSTAVSVSNRGTAYGMAVNVDLTKPKTALLSTRMELRIRDRETNEVIWESRAQIWTCEDDEHWEEGDIATRLSAALLEGFPSSVQGPA</sequence>
<evidence type="ECO:0000256" key="2">
    <source>
        <dbReference type="SAM" id="Phobius"/>
    </source>
</evidence>
<evidence type="ECO:0000313" key="4">
    <source>
        <dbReference type="Proteomes" id="UP000612349"/>
    </source>
</evidence>
<keyword evidence="2" id="KW-0472">Membrane</keyword>
<keyword evidence="2" id="KW-0812">Transmembrane</keyword>
<dbReference type="Proteomes" id="UP000612349">
    <property type="component" value="Unassembled WGS sequence"/>
</dbReference>
<accession>A0A917DVE8</accession>
<organism evidence="3 4">
    <name type="scientific">Croceicoccus mobilis</name>
    <dbReference type="NCBI Taxonomy" id="1703339"/>
    <lineage>
        <taxon>Bacteria</taxon>
        <taxon>Pseudomonadati</taxon>
        <taxon>Pseudomonadota</taxon>
        <taxon>Alphaproteobacteria</taxon>
        <taxon>Sphingomonadales</taxon>
        <taxon>Erythrobacteraceae</taxon>
        <taxon>Croceicoccus</taxon>
    </lineage>
</organism>
<feature type="transmembrane region" description="Helical" evidence="2">
    <location>
        <begin position="21"/>
        <end position="42"/>
    </location>
</feature>
<evidence type="ECO:0008006" key="5">
    <source>
        <dbReference type="Google" id="ProtNLM"/>
    </source>
</evidence>
<reference evidence="3" key="2">
    <citation type="submission" date="2020-09" db="EMBL/GenBank/DDBJ databases">
        <authorList>
            <person name="Sun Q."/>
            <person name="Zhou Y."/>
        </authorList>
    </citation>
    <scope>NUCLEOTIDE SEQUENCE</scope>
    <source>
        <strain evidence="3">CGMCC 1.15360</strain>
    </source>
</reference>
<name>A0A917DVE8_9SPHN</name>
<reference evidence="3" key="1">
    <citation type="journal article" date="2014" name="Int. J. Syst. Evol. Microbiol.">
        <title>Complete genome sequence of Corynebacterium casei LMG S-19264T (=DSM 44701T), isolated from a smear-ripened cheese.</title>
        <authorList>
            <consortium name="US DOE Joint Genome Institute (JGI-PGF)"/>
            <person name="Walter F."/>
            <person name="Albersmeier A."/>
            <person name="Kalinowski J."/>
            <person name="Ruckert C."/>
        </authorList>
    </citation>
    <scope>NUCLEOTIDE SEQUENCE</scope>
    <source>
        <strain evidence="3">CGMCC 1.15360</strain>
    </source>
</reference>
<dbReference type="EMBL" id="BMIP01000004">
    <property type="protein sequence ID" value="GGD70539.1"/>
    <property type="molecule type" value="Genomic_DNA"/>
</dbReference>
<keyword evidence="2" id="KW-1133">Transmembrane helix</keyword>
<feature type="region of interest" description="Disordered" evidence="1">
    <location>
        <begin position="40"/>
        <end position="85"/>
    </location>
</feature>
<proteinExistence type="predicted"/>
<protein>
    <recommendedName>
        <fullName evidence="5">DUF4136 domain-containing protein</fullName>
    </recommendedName>
</protein>
<gene>
    <name evidence="3" type="ORF">GCM10010990_20120</name>
</gene>
<comment type="caution">
    <text evidence="3">The sequence shown here is derived from an EMBL/GenBank/DDBJ whole genome shotgun (WGS) entry which is preliminary data.</text>
</comment>
<evidence type="ECO:0000256" key="1">
    <source>
        <dbReference type="SAM" id="MobiDB-lite"/>
    </source>
</evidence>
<dbReference type="AlphaFoldDB" id="A0A917DVE8"/>
<evidence type="ECO:0000313" key="3">
    <source>
        <dbReference type="EMBL" id="GGD70539.1"/>
    </source>
</evidence>
<feature type="compositionally biased region" description="Basic and acidic residues" evidence="1">
    <location>
        <begin position="75"/>
        <end position="84"/>
    </location>
</feature>